<dbReference type="PANTHER" id="PTHR30032">
    <property type="entry name" value="N-ACETYLMURAMOYL-L-ALANINE AMIDASE-RELATED"/>
    <property type="match status" value="1"/>
</dbReference>
<dbReference type="AlphaFoldDB" id="A0A0S2KNV4"/>
<name>A0A0S2KNV4_9BACT</name>
<evidence type="ECO:0000259" key="1">
    <source>
        <dbReference type="Pfam" id="PF08486"/>
    </source>
</evidence>
<dbReference type="GO" id="GO:0030435">
    <property type="term" value="P:sporulation resulting in formation of a cellular spore"/>
    <property type="evidence" value="ECO:0007669"/>
    <property type="project" value="InterPro"/>
</dbReference>
<dbReference type="InterPro" id="IPR013693">
    <property type="entry name" value="SpoIID/LytB_N"/>
</dbReference>
<keyword evidence="3" id="KW-1185">Reference proteome</keyword>
<sequence>MHEPSVTVGVVSGEELHFSFNKPYSVNGEKVNGVQTVRYSEDEIVWNGSRYRKLVFQPQFNDDSFTLDDVTIGAHFHWERKEKQTFLGALRLTVDTDQVLAINELPVEKYLESVISSEMSATSSLELLKAHAVISRSWLLAQMMKRRAAHNETVHHSSWVRRDDEWIRWYDREDHRLFDVCADDHCQRYQGVTKATNKQVAEAVRATRGQVLMSGGEICDARFCKCCGGVSEEFQFCWEDTPKPYLIAVRDAAEKDVPDLMNEENAMRWIRSEPAAFCNTQDKRVLSQVLNDYDQETADFYRWHVGYTQEELMTLIQKKTGIDFGYIVDLIPLERGKSGRITRLKIVGTEHSLVIGKELEIRRTLSETHLYSSAFTVEKSHFETGIPQRFDIHGAGWGHGVGLCQIGAAVMGTLGYTYDKILLHYYRGATINTLYV</sequence>
<proteinExistence type="predicted"/>
<dbReference type="GO" id="GO:0030288">
    <property type="term" value="C:outer membrane-bounded periplasmic space"/>
    <property type="evidence" value="ECO:0007669"/>
    <property type="project" value="TreeGrafter"/>
</dbReference>
<dbReference type="Proteomes" id="UP000056252">
    <property type="component" value="Chromosome"/>
</dbReference>
<dbReference type="NCBIfam" id="TIGR02669">
    <property type="entry name" value="SpoIID_LytB"/>
    <property type="match status" value="1"/>
</dbReference>
<gene>
    <name evidence="2" type="ORF">AS203_07700</name>
</gene>
<protein>
    <submittedName>
        <fullName evidence="2">Amidase</fullName>
    </submittedName>
</protein>
<dbReference type="InterPro" id="IPR051922">
    <property type="entry name" value="Bact_Sporulation_Assoc"/>
</dbReference>
<dbReference type="eggNOG" id="COG2385">
    <property type="taxonomic scope" value="Bacteria"/>
</dbReference>
<feature type="domain" description="Sporulation stage II protein D amidase enhancer LytB N-terminal" evidence="1">
    <location>
        <begin position="97"/>
        <end position="213"/>
    </location>
</feature>
<dbReference type="InterPro" id="IPR013486">
    <property type="entry name" value="SpoIID/LytB"/>
</dbReference>
<dbReference type="Pfam" id="PF08486">
    <property type="entry name" value="SpoIID"/>
    <property type="match status" value="1"/>
</dbReference>
<accession>A0A0S2KNV4</accession>
<evidence type="ECO:0000313" key="3">
    <source>
        <dbReference type="Proteomes" id="UP000056252"/>
    </source>
</evidence>
<reference evidence="3" key="1">
    <citation type="submission" date="2015-11" db="EMBL/GenBank/DDBJ databases">
        <authorList>
            <person name="Holder M.E."/>
            <person name="Ajami N.J."/>
            <person name="Petrosino J.F."/>
        </authorList>
    </citation>
    <scope>NUCLEOTIDE SEQUENCE [LARGE SCALE GENOMIC DNA]</scope>
    <source>
        <strain evidence="3">F0113</strain>
    </source>
</reference>
<dbReference type="PANTHER" id="PTHR30032:SF4">
    <property type="entry name" value="AMIDASE ENHANCER"/>
    <property type="match status" value="1"/>
</dbReference>
<organism evidence="2 3">
    <name type="scientific">Hoylesella enoeca</name>
    <dbReference type="NCBI Taxonomy" id="76123"/>
    <lineage>
        <taxon>Bacteria</taxon>
        <taxon>Pseudomonadati</taxon>
        <taxon>Bacteroidota</taxon>
        <taxon>Bacteroidia</taxon>
        <taxon>Bacteroidales</taxon>
        <taxon>Prevotellaceae</taxon>
        <taxon>Hoylesella</taxon>
    </lineage>
</organism>
<dbReference type="KEGG" id="peo:AS203_07700"/>
<dbReference type="EMBL" id="CP013195">
    <property type="protein sequence ID" value="ALO49925.1"/>
    <property type="molecule type" value="Genomic_DNA"/>
</dbReference>
<evidence type="ECO:0000313" key="2">
    <source>
        <dbReference type="EMBL" id="ALO49925.1"/>
    </source>
</evidence>
<dbReference type="STRING" id="76123.AS203_07700"/>